<evidence type="ECO:0000256" key="12">
    <source>
        <dbReference type="ARBA" id="ARBA00023012"/>
    </source>
</evidence>
<dbReference type="InterPro" id="IPR003660">
    <property type="entry name" value="HAMP_dom"/>
</dbReference>
<keyword evidence="4" id="KW-1003">Cell membrane</keyword>
<dbReference type="RefSeq" id="WP_302881540.1">
    <property type="nucleotide sequence ID" value="NZ_JAUMKJ010000098.1"/>
</dbReference>
<dbReference type="GO" id="GO:0016301">
    <property type="term" value="F:kinase activity"/>
    <property type="evidence" value="ECO:0007669"/>
    <property type="project" value="UniProtKB-KW"/>
</dbReference>
<keyword evidence="9 17" id="KW-0418">Kinase</keyword>
<keyword evidence="10" id="KW-0067">ATP-binding</keyword>
<feature type="domain" description="Histidine kinase" evidence="15">
    <location>
        <begin position="224"/>
        <end position="442"/>
    </location>
</feature>
<dbReference type="EC" id="2.7.13.3" evidence="3"/>
<dbReference type="Gene3D" id="3.30.565.10">
    <property type="entry name" value="Histidine kinase-like ATPase, C-terminal domain"/>
    <property type="match status" value="1"/>
</dbReference>
<dbReference type="CDD" id="cd00082">
    <property type="entry name" value="HisKA"/>
    <property type="match status" value="1"/>
</dbReference>
<evidence type="ECO:0000256" key="11">
    <source>
        <dbReference type="ARBA" id="ARBA00022989"/>
    </source>
</evidence>
<dbReference type="EMBL" id="JAUMKJ010000098">
    <property type="protein sequence ID" value="MDO3682076.1"/>
    <property type="molecule type" value="Genomic_DNA"/>
</dbReference>
<dbReference type="InterPro" id="IPR050398">
    <property type="entry name" value="HssS/ArlS-like"/>
</dbReference>
<dbReference type="SMART" id="SM00387">
    <property type="entry name" value="HATPase_c"/>
    <property type="match status" value="1"/>
</dbReference>
<evidence type="ECO:0000256" key="2">
    <source>
        <dbReference type="ARBA" id="ARBA00004651"/>
    </source>
</evidence>
<accession>A0ABT8VM71</accession>
<dbReference type="PRINTS" id="PR00344">
    <property type="entry name" value="BCTRLSENSOR"/>
</dbReference>
<protein>
    <recommendedName>
        <fullName evidence="3">histidine kinase</fullName>
        <ecNumber evidence="3">2.7.13.3</ecNumber>
    </recommendedName>
</protein>
<dbReference type="CDD" id="cd00075">
    <property type="entry name" value="HATPase"/>
    <property type="match status" value="1"/>
</dbReference>
<dbReference type="PROSITE" id="PS50885">
    <property type="entry name" value="HAMP"/>
    <property type="match status" value="1"/>
</dbReference>
<keyword evidence="7 14" id="KW-0812">Transmembrane</keyword>
<dbReference type="PANTHER" id="PTHR45528:SF1">
    <property type="entry name" value="SENSOR HISTIDINE KINASE CPXA"/>
    <property type="match status" value="1"/>
</dbReference>
<comment type="catalytic activity">
    <reaction evidence="1">
        <text>ATP + protein L-histidine = ADP + protein N-phospho-L-histidine.</text>
        <dbReference type="EC" id="2.7.13.3"/>
    </reaction>
</comment>
<feature type="transmembrane region" description="Helical" evidence="14">
    <location>
        <begin position="134"/>
        <end position="155"/>
    </location>
</feature>
<evidence type="ECO:0000256" key="6">
    <source>
        <dbReference type="ARBA" id="ARBA00022679"/>
    </source>
</evidence>
<dbReference type="InterPro" id="IPR036097">
    <property type="entry name" value="HisK_dim/P_sf"/>
</dbReference>
<dbReference type="InterPro" id="IPR005467">
    <property type="entry name" value="His_kinase_dom"/>
</dbReference>
<dbReference type="SMART" id="SM00388">
    <property type="entry name" value="HisKA"/>
    <property type="match status" value="1"/>
</dbReference>
<evidence type="ECO:0000256" key="4">
    <source>
        <dbReference type="ARBA" id="ARBA00022475"/>
    </source>
</evidence>
<dbReference type="PANTHER" id="PTHR45528">
    <property type="entry name" value="SENSOR HISTIDINE KINASE CPXA"/>
    <property type="match status" value="1"/>
</dbReference>
<evidence type="ECO:0000259" key="15">
    <source>
        <dbReference type="PROSITE" id="PS50109"/>
    </source>
</evidence>
<dbReference type="InterPro" id="IPR004358">
    <property type="entry name" value="Sig_transdc_His_kin-like_C"/>
</dbReference>
<dbReference type="PROSITE" id="PS50109">
    <property type="entry name" value="HIS_KIN"/>
    <property type="match status" value="1"/>
</dbReference>
<dbReference type="Gene3D" id="6.10.340.10">
    <property type="match status" value="1"/>
</dbReference>
<dbReference type="InterPro" id="IPR003594">
    <property type="entry name" value="HATPase_dom"/>
</dbReference>
<comment type="subcellular location">
    <subcellularLocation>
        <location evidence="2">Cell membrane</location>
        <topology evidence="2">Multi-pass membrane protein</topology>
    </subcellularLocation>
</comment>
<evidence type="ECO:0000256" key="13">
    <source>
        <dbReference type="ARBA" id="ARBA00023136"/>
    </source>
</evidence>
<dbReference type="CDD" id="cd06225">
    <property type="entry name" value="HAMP"/>
    <property type="match status" value="1"/>
</dbReference>
<dbReference type="Gene3D" id="1.10.287.130">
    <property type="match status" value="1"/>
</dbReference>
<dbReference type="SUPFAM" id="SSF55874">
    <property type="entry name" value="ATPase domain of HSP90 chaperone/DNA topoisomerase II/histidine kinase"/>
    <property type="match status" value="1"/>
</dbReference>
<dbReference type="InterPro" id="IPR003661">
    <property type="entry name" value="HisK_dim/P_dom"/>
</dbReference>
<evidence type="ECO:0000256" key="14">
    <source>
        <dbReference type="SAM" id="Phobius"/>
    </source>
</evidence>
<feature type="domain" description="HAMP" evidence="16">
    <location>
        <begin position="157"/>
        <end position="209"/>
    </location>
</feature>
<gene>
    <name evidence="17" type="ORF">Q3C12_34330</name>
</gene>
<keyword evidence="11 14" id="KW-1133">Transmembrane helix</keyword>
<feature type="transmembrane region" description="Helical" evidence="14">
    <location>
        <begin position="9"/>
        <end position="31"/>
    </location>
</feature>
<dbReference type="Proteomes" id="UP001168883">
    <property type="component" value="Unassembled WGS sequence"/>
</dbReference>
<sequence>MRALRIRTFAVLGLIFILMVPWIFFVTAHFLQTKTFSLGGNQLQNLRNQKHLTETIRLIETNTDLWTDPGWQSRLQTHLWKANLDAVILDASDQEIYRSNPVRESALLSTERFSIIEGGQVLGRVVVYLPNSKAVSMIAGFAGLLLAFFIVGIGMRRSILKPLDRMSIAARQLAAGDWDVQLPSSGITEIAEVRDGFKVMVEGLRKSYRKQVELEEERRFVIAAVAHDLRTPLFALRGYLDGLEQGIAQSPDKWAKYLAVCKEKSAQLDRLVEDLFTFTKIEYLEAELNKNTIDFKLILQKAIDSLNPLARQKHISVIMDHSADDFTIIGDSHLLERAMNNLLDNAVRHTPSHGQILVQCDKDEHKVRFTIQDTGPGFASEELQRVFEPLYRGEVSRNRSTGGAGLGLTISQRIIRRHGGELIAGNHPDKGALLSGWIPSADSLGGR</sequence>
<reference evidence="17" key="1">
    <citation type="submission" date="2023-07" db="EMBL/GenBank/DDBJ databases">
        <authorList>
            <person name="Aktuganov G."/>
            <person name="Boyko T."/>
            <person name="Delegan Y."/>
            <person name="Galimzianova N."/>
            <person name="Gilvanova E."/>
            <person name="Korobov V."/>
            <person name="Kuzmina L."/>
            <person name="Melentiev A."/>
            <person name="Milman P."/>
            <person name="Ryabova A."/>
            <person name="Stupak E."/>
            <person name="Yasakov T."/>
            <person name="Zharikova N."/>
            <person name="Zhurenko E."/>
        </authorList>
    </citation>
    <scope>NUCLEOTIDE SEQUENCE</scope>
    <source>
        <strain evidence="17">IB-739</strain>
    </source>
</reference>
<keyword evidence="18" id="KW-1185">Reference proteome</keyword>
<comment type="caution">
    <text evidence="17">The sequence shown here is derived from an EMBL/GenBank/DDBJ whole genome shotgun (WGS) entry which is preliminary data.</text>
</comment>
<evidence type="ECO:0000256" key="9">
    <source>
        <dbReference type="ARBA" id="ARBA00022777"/>
    </source>
</evidence>
<keyword evidence="6" id="KW-0808">Transferase</keyword>
<name>A0ABT8VM71_9BACL</name>
<keyword evidence="5" id="KW-0597">Phosphoprotein</keyword>
<proteinExistence type="predicted"/>
<dbReference type="InterPro" id="IPR036890">
    <property type="entry name" value="HATPase_C_sf"/>
</dbReference>
<evidence type="ECO:0000313" key="18">
    <source>
        <dbReference type="Proteomes" id="UP001168883"/>
    </source>
</evidence>
<keyword evidence="8" id="KW-0547">Nucleotide-binding</keyword>
<dbReference type="Pfam" id="PF00672">
    <property type="entry name" value="HAMP"/>
    <property type="match status" value="1"/>
</dbReference>
<organism evidence="17 18">
    <name type="scientific">Paenibacillus ehimensis</name>
    <dbReference type="NCBI Taxonomy" id="79264"/>
    <lineage>
        <taxon>Bacteria</taxon>
        <taxon>Bacillati</taxon>
        <taxon>Bacillota</taxon>
        <taxon>Bacilli</taxon>
        <taxon>Bacillales</taxon>
        <taxon>Paenibacillaceae</taxon>
        <taxon>Paenibacillus</taxon>
    </lineage>
</organism>
<dbReference type="SMART" id="SM00304">
    <property type="entry name" value="HAMP"/>
    <property type="match status" value="1"/>
</dbReference>
<dbReference type="SUPFAM" id="SSF158472">
    <property type="entry name" value="HAMP domain-like"/>
    <property type="match status" value="1"/>
</dbReference>
<evidence type="ECO:0000256" key="10">
    <source>
        <dbReference type="ARBA" id="ARBA00022840"/>
    </source>
</evidence>
<keyword evidence="12" id="KW-0902">Two-component regulatory system</keyword>
<evidence type="ECO:0000259" key="16">
    <source>
        <dbReference type="PROSITE" id="PS50885"/>
    </source>
</evidence>
<dbReference type="SUPFAM" id="SSF47384">
    <property type="entry name" value="Homodimeric domain of signal transducing histidine kinase"/>
    <property type="match status" value="1"/>
</dbReference>
<evidence type="ECO:0000313" key="17">
    <source>
        <dbReference type="EMBL" id="MDO3682076.1"/>
    </source>
</evidence>
<evidence type="ECO:0000256" key="8">
    <source>
        <dbReference type="ARBA" id="ARBA00022741"/>
    </source>
</evidence>
<evidence type="ECO:0000256" key="3">
    <source>
        <dbReference type="ARBA" id="ARBA00012438"/>
    </source>
</evidence>
<keyword evidence="13 14" id="KW-0472">Membrane</keyword>
<evidence type="ECO:0000256" key="7">
    <source>
        <dbReference type="ARBA" id="ARBA00022692"/>
    </source>
</evidence>
<evidence type="ECO:0000256" key="5">
    <source>
        <dbReference type="ARBA" id="ARBA00022553"/>
    </source>
</evidence>
<evidence type="ECO:0000256" key="1">
    <source>
        <dbReference type="ARBA" id="ARBA00000085"/>
    </source>
</evidence>
<dbReference type="Pfam" id="PF00512">
    <property type="entry name" value="HisKA"/>
    <property type="match status" value="1"/>
</dbReference>
<dbReference type="Pfam" id="PF02518">
    <property type="entry name" value="HATPase_c"/>
    <property type="match status" value="1"/>
</dbReference>